<dbReference type="InterPro" id="IPR000794">
    <property type="entry name" value="Beta-ketoacyl_synthase"/>
</dbReference>
<keyword evidence="3" id="KW-0536">Nodulation</keyword>
<evidence type="ECO:0000313" key="14">
    <source>
        <dbReference type="EMBL" id="VAW51766.1"/>
    </source>
</evidence>
<dbReference type="InterPro" id="IPR016039">
    <property type="entry name" value="Thiolase-like"/>
</dbReference>
<dbReference type="GO" id="GO:0009877">
    <property type="term" value="P:nodulation"/>
    <property type="evidence" value="ECO:0007669"/>
    <property type="project" value="UniProtKB-KW"/>
</dbReference>
<feature type="domain" description="Ketosynthase family 3 (KS3)" evidence="13">
    <location>
        <begin position="3"/>
        <end position="402"/>
    </location>
</feature>
<dbReference type="PROSITE" id="PS00606">
    <property type="entry name" value="KS3_1"/>
    <property type="match status" value="1"/>
</dbReference>
<dbReference type="CDD" id="cd00834">
    <property type="entry name" value="KAS_I_II"/>
    <property type="match status" value="1"/>
</dbReference>
<accession>A0A3B0X4Y2</accession>
<evidence type="ECO:0000256" key="1">
    <source>
        <dbReference type="ARBA" id="ARBA00004533"/>
    </source>
</evidence>
<dbReference type="PANTHER" id="PTHR11712:SF352">
    <property type="entry name" value="3-OXOACYL-[ACYL-CARRIER-PROTEIN] SYNTHASE"/>
    <property type="match status" value="1"/>
</dbReference>
<organism evidence="14">
    <name type="scientific">hydrothermal vent metagenome</name>
    <dbReference type="NCBI Taxonomy" id="652676"/>
    <lineage>
        <taxon>unclassified sequences</taxon>
        <taxon>metagenomes</taxon>
        <taxon>ecological metagenomes</taxon>
    </lineage>
</organism>
<keyword evidence="9" id="KW-0472">Membrane</keyword>
<dbReference type="Pfam" id="PF00109">
    <property type="entry name" value="ketoacyl-synt"/>
    <property type="match status" value="1"/>
</dbReference>
<evidence type="ECO:0000256" key="8">
    <source>
        <dbReference type="ARBA" id="ARBA00022989"/>
    </source>
</evidence>
<evidence type="ECO:0000259" key="13">
    <source>
        <dbReference type="PROSITE" id="PS52004"/>
    </source>
</evidence>
<keyword evidence="6 14" id="KW-0808">Transferase</keyword>
<comment type="similarity">
    <text evidence="2">Belongs to the thiolase-like superfamily. Beta-ketoacyl-ACP synthases family.</text>
</comment>
<evidence type="ECO:0000256" key="9">
    <source>
        <dbReference type="ARBA" id="ARBA00023136"/>
    </source>
</evidence>
<dbReference type="NCBIfam" id="NF005589">
    <property type="entry name" value="PRK07314.1"/>
    <property type="match status" value="1"/>
</dbReference>
<name>A0A3B0X4Y2_9ZZZZ</name>
<dbReference type="AlphaFoldDB" id="A0A3B0X4Y2"/>
<evidence type="ECO:0000256" key="7">
    <source>
        <dbReference type="ARBA" id="ARBA00022692"/>
    </source>
</evidence>
<keyword evidence="4" id="KW-1003">Cell membrane</keyword>
<dbReference type="InterPro" id="IPR014031">
    <property type="entry name" value="Ketoacyl_synth_C"/>
</dbReference>
<gene>
    <name evidence="14" type="ORF">MNBD_GAMMA05-66</name>
</gene>
<dbReference type="Gene3D" id="3.40.47.10">
    <property type="match status" value="2"/>
</dbReference>
<keyword evidence="14" id="KW-0012">Acyltransferase</keyword>
<dbReference type="SUPFAM" id="SSF53901">
    <property type="entry name" value="Thiolase-like"/>
    <property type="match status" value="2"/>
</dbReference>
<evidence type="ECO:0000256" key="10">
    <source>
        <dbReference type="ARBA" id="ARBA00037576"/>
    </source>
</evidence>
<dbReference type="InterPro" id="IPR018201">
    <property type="entry name" value="Ketoacyl_synth_AS"/>
</dbReference>
<dbReference type="GO" id="GO:0006633">
    <property type="term" value="P:fatty acid biosynthetic process"/>
    <property type="evidence" value="ECO:0007669"/>
    <property type="project" value="InterPro"/>
</dbReference>
<keyword evidence="8" id="KW-1133">Transmembrane helix</keyword>
<evidence type="ECO:0000256" key="2">
    <source>
        <dbReference type="ARBA" id="ARBA00008467"/>
    </source>
</evidence>
<evidence type="ECO:0000256" key="6">
    <source>
        <dbReference type="ARBA" id="ARBA00022679"/>
    </source>
</evidence>
<comment type="function">
    <text evidence="10">Proposed to synthesize NOD factor fatty acyl chain. Involved in the synthesis of a highly unsaturated fatty acid moiety, which forms part of a lipo-oligosaccharide that is responsible for host specificity.</text>
</comment>
<dbReference type="InterPro" id="IPR014030">
    <property type="entry name" value="Ketoacyl_synth_N"/>
</dbReference>
<dbReference type="PANTHER" id="PTHR11712">
    <property type="entry name" value="POLYKETIDE SYNTHASE-RELATED"/>
    <property type="match status" value="1"/>
</dbReference>
<evidence type="ECO:0000256" key="3">
    <source>
        <dbReference type="ARBA" id="ARBA00022458"/>
    </source>
</evidence>
<dbReference type="Pfam" id="PF02801">
    <property type="entry name" value="Ketoacyl-synt_C"/>
    <property type="match status" value="1"/>
</dbReference>
<dbReference type="EMBL" id="UOFE01000022">
    <property type="protein sequence ID" value="VAW51766.1"/>
    <property type="molecule type" value="Genomic_DNA"/>
</dbReference>
<dbReference type="GO" id="GO:0004315">
    <property type="term" value="F:3-oxoacyl-[acyl-carrier-protein] synthase activity"/>
    <property type="evidence" value="ECO:0007669"/>
    <property type="project" value="InterPro"/>
</dbReference>
<comment type="subcellular location">
    <subcellularLocation>
        <location evidence="1">Cell inner membrane</location>
    </subcellularLocation>
</comment>
<keyword evidence="5" id="KW-0997">Cell inner membrane</keyword>
<proteinExistence type="inferred from homology"/>
<evidence type="ECO:0000256" key="5">
    <source>
        <dbReference type="ARBA" id="ARBA00022519"/>
    </source>
</evidence>
<reference evidence="14" key="1">
    <citation type="submission" date="2018-06" db="EMBL/GenBank/DDBJ databases">
        <authorList>
            <person name="Zhirakovskaya E."/>
        </authorList>
    </citation>
    <scope>NUCLEOTIDE SEQUENCE</scope>
</reference>
<evidence type="ECO:0000256" key="12">
    <source>
        <dbReference type="ARBA" id="ARBA00041756"/>
    </source>
</evidence>
<evidence type="ECO:0000256" key="11">
    <source>
        <dbReference type="ARBA" id="ARBA00039445"/>
    </source>
</evidence>
<dbReference type="GO" id="GO:0005886">
    <property type="term" value="C:plasma membrane"/>
    <property type="evidence" value="ECO:0007669"/>
    <property type="project" value="UniProtKB-SubCell"/>
</dbReference>
<dbReference type="SMART" id="SM00825">
    <property type="entry name" value="PKS_KS"/>
    <property type="match status" value="1"/>
</dbReference>
<protein>
    <recommendedName>
        <fullName evidence="11">Nodulation protein E</fullName>
    </recommendedName>
    <alternativeName>
        <fullName evidence="12">Host-specificity of nodulation protein B</fullName>
    </alternativeName>
</protein>
<sequence length="404" mass="42804">MSNRRVVITGLGTVSGLGLNVPSFWDALKKGRTAIKPFDLPIENIRMPLAVTVPEFNPNQYFSSDELTILDRFSQLAVIAAQEAVDDAGLVCGEEILTDAAAIIGSGCGGKHTDEATYDQLYKQQRSRAHPLTIPKGMPSAAASMVSLHLGIKGPAFVLASACASGSHAIIQGMTMIQSGMIDVALVGASDAPFTYGLLKSWDALRVVTSDTCRPFCKDRSGLVLGEGAGMLLLESEEHAKQRGARIYAEIAGCGMTSDAGHITRPDVNGIKNAIKNALHHAEVGPDKVDYINAHGTATITNDITETDAINQVFGIHAKDLAVSSTKAMHGHALGASSALELVATVLATHHDIIPPTVNFTEADDKCNLDYVPNQARQQKVNVAMSNSFAFGGLNAVITLKKYI</sequence>
<dbReference type="PROSITE" id="PS52004">
    <property type="entry name" value="KS3_2"/>
    <property type="match status" value="1"/>
</dbReference>
<evidence type="ECO:0000256" key="4">
    <source>
        <dbReference type="ARBA" id="ARBA00022475"/>
    </source>
</evidence>
<dbReference type="InterPro" id="IPR020841">
    <property type="entry name" value="PKS_Beta-ketoAc_synthase_dom"/>
</dbReference>
<keyword evidence="7" id="KW-0812">Transmembrane</keyword>